<comment type="caution">
    <text evidence="3">The sequence shown here is derived from an EMBL/GenBank/DDBJ whole genome shotgun (WGS) entry which is preliminary data.</text>
</comment>
<proteinExistence type="predicted"/>
<evidence type="ECO:0000313" key="4">
    <source>
        <dbReference type="Proteomes" id="UP001054902"/>
    </source>
</evidence>
<keyword evidence="2" id="KW-1133">Transmembrane helix</keyword>
<dbReference type="Proteomes" id="UP001054902">
    <property type="component" value="Unassembled WGS sequence"/>
</dbReference>
<dbReference type="EMBL" id="BLLK01000020">
    <property type="protein sequence ID" value="GFH45274.1"/>
    <property type="molecule type" value="Genomic_DNA"/>
</dbReference>
<gene>
    <name evidence="3" type="ORF">CTEN210_01748</name>
</gene>
<reference evidence="3 4" key="1">
    <citation type="journal article" date="2021" name="Sci. Rep.">
        <title>The genome of the diatom Chaetoceros tenuissimus carries an ancient integrated fragment of an extant virus.</title>
        <authorList>
            <person name="Hongo Y."/>
            <person name="Kimura K."/>
            <person name="Takaki Y."/>
            <person name="Yoshida Y."/>
            <person name="Baba S."/>
            <person name="Kobayashi G."/>
            <person name="Nagasaki K."/>
            <person name="Hano T."/>
            <person name="Tomaru Y."/>
        </authorList>
    </citation>
    <scope>NUCLEOTIDE SEQUENCE [LARGE SCALE GENOMIC DNA]</scope>
    <source>
        <strain evidence="3 4">NIES-3715</strain>
    </source>
</reference>
<feature type="transmembrane region" description="Helical" evidence="2">
    <location>
        <begin position="315"/>
        <end position="334"/>
    </location>
</feature>
<sequence length="501" mass="55737">MFSSFTKSIRADSIPSVQIDAKSTSKHEEVPVELETEAIQSKSDDLEHDQKEDQKKSEPDAFDEASISTDNSLFEIPLKTVFICNEEGKVLHGTGSPSLEMDDDLLDQDKGGTEEIQAEASIHDKEGSVEELLLRVEQSNLDVTELDNIIKTFEEEGEQGRSTSEPKTNEFVIMKPESPSSVGGDLDFNTSTFAALGQALLQGENDTVSHAQSDTSHNRTWSRCFTKLVLVFTAMVGYFLNLIPRLFGNSAEILKASLKFWKREKSAFASFLKDLKAIFSEDHPQISSSRSSGDSVVSSLSCKSKKISGLSLPKYIILALLLPILTIGWVWMFFGMEGKGEQKVVVDAQESCVEESFHLFMYNANMNQVLELETEDIYVTKGVLGNFVAAMVTSVMMACYVRFYQAESIPKVMRKTVCPKKEIVKKEKTGKKGKTLKRELDALDTHSIFSSTVVTDVLSPDGSISSVKRSSRKKKELKTIYETTSMQGTDLFNEFDGVKKE</sequence>
<feature type="region of interest" description="Disordered" evidence="1">
    <location>
        <begin position="16"/>
        <end position="68"/>
    </location>
</feature>
<feature type="compositionally biased region" description="Basic and acidic residues" evidence="1">
    <location>
        <begin position="42"/>
        <end position="59"/>
    </location>
</feature>
<feature type="transmembrane region" description="Helical" evidence="2">
    <location>
        <begin position="228"/>
        <end position="247"/>
    </location>
</feature>
<keyword evidence="2" id="KW-0812">Transmembrane</keyword>
<feature type="transmembrane region" description="Helical" evidence="2">
    <location>
        <begin position="383"/>
        <end position="404"/>
    </location>
</feature>
<keyword evidence="4" id="KW-1185">Reference proteome</keyword>
<evidence type="ECO:0000313" key="3">
    <source>
        <dbReference type="EMBL" id="GFH45274.1"/>
    </source>
</evidence>
<dbReference type="AlphaFoldDB" id="A0AAD3H0D9"/>
<keyword evidence="2" id="KW-0472">Membrane</keyword>
<name>A0AAD3H0D9_9STRA</name>
<evidence type="ECO:0000256" key="1">
    <source>
        <dbReference type="SAM" id="MobiDB-lite"/>
    </source>
</evidence>
<evidence type="ECO:0000256" key="2">
    <source>
        <dbReference type="SAM" id="Phobius"/>
    </source>
</evidence>
<organism evidence="3 4">
    <name type="scientific">Chaetoceros tenuissimus</name>
    <dbReference type="NCBI Taxonomy" id="426638"/>
    <lineage>
        <taxon>Eukaryota</taxon>
        <taxon>Sar</taxon>
        <taxon>Stramenopiles</taxon>
        <taxon>Ochrophyta</taxon>
        <taxon>Bacillariophyta</taxon>
        <taxon>Coscinodiscophyceae</taxon>
        <taxon>Chaetocerotophycidae</taxon>
        <taxon>Chaetocerotales</taxon>
        <taxon>Chaetocerotaceae</taxon>
        <taxon>Chaetoceros</taxon>
    </lineage>
</organism>
<protein>
    <submittedName>
        <fullName evidence="3">Uncharacterized protein</fullName>
    </submittedName>
</protein>
<accession>A0AAD3H0D9</accession>